<evidence type="ECO:0000256" key="3">
    <source>
        <dbReference type="ARBA" id="ARBA00012243"/>
    </source>
</evidence>
<dbReference type="EMBL" id="DS999411">
    <property type="protein sequence ID" value="EED34588.1"/>
    <property type="molecule type" value="Genomic_DNA"/>
</dbReference>
<dbReference type="InterPro" id="IPR003817">
    <property type="entry name" value="PS_Dcarbxylase"/>
</dbReference>
<dbReference type="PANTHER" id="PTHR10067:SF6">
    <property type="entry name" value="PHOSPHATIDYLSERINE DECARBOXYLASE PROENZYME, MITOCHONDRIAL"/>
    <property type="match status" value="1"/>
</dbReference>
<dbReference type="Pfam" id="PF02666">
    <property type="entry name" value="PS_Dcarbxylase"/>
    <property type="match status" value="1"/>
</dbReference>
<evidence type="ECO:0000256" key="12">
    <source>
        <dbReference type="ARBA" id="ARBA00024326"/>
    </source>
</evidence>
<dbReference type="EC" id="4.1.1.65" evidence="3"/>
<dbReference type="HOGENOM" id="CLU_029061_4_1_6"/>
<dbReference type="NCBIfam" id="TIGR00163">
    <property type="entry name" value="PS_decarb"/>
    <property type="match status" value="1"/>
</dbReference>
<dbReference type="AlphaFoldDB" id="B8KW55"/>
<dbReference type="UniPathway" id="UPA00558"/>
<accession>B8KW55</accession>
<evidence type="ECO:0000256" key="4">
    <source>
        <dbReference type="ARBA" id="ARBA00022516"/>
    </source>
</evidence>
<evidence type="ECO:0000256" key="9">
    <source>
        <dbReference type="ARBA" id="ARBA00023239"/>
    </source>
</evidence>
<dbReference type="STRING" id="565045.NOR51B_526"/>
<dbReference type="eggNOG" id="COG0688">
    <property type="taxonomic scope" value="Bacteria"/>
</dbReference>
<evidence type="ECO:0000313" key="14">
    <source>
        <dbReference type="Proteomes" id="UP000004699"/>
    </source>
</evidence>
<organism evidence="13 14">
    <name type="scientific">Luminiphilus syltensis NOR5-1B</name>
    <dbReference type="NCBI Taxonomy" id="565045"/>
    <lineage>
        <taxon>Bacteria</taxon>
        <taxon>Pseudomonadati</taxon>
        <taxon>Pseudomonadota</taxon>
        <taxon>Gammaproteobacteria</taxon>
        <taxon>Cellvibrionales</taxon>
        <taxon>Halieaceae</taxon>
        <taxon>Luminiphilus</taxon>
    </lineage>
</organism>
<dbReference type="GO" id="GO:0004609">
    <property type="term" value="F:phosphatidylserine decarboxylase activity"/>
    <property type="evidence" value="ECO:0007669"/>
    <property type="project" value="UniProtKB-EC"/>
</dbReference>
<keyword evidence="4" id="KW-0444">Lipid biosynthesis</keyword>
<evidence type="ECO:0000256" key="1">
    <source>
        <dbReference type="ARBA" id="ARBA00001928"/>
    </source>
</evidence>
<evidence type="ECO:0000256" key="7">
    <source>
        <dbReference type="ARBA" id="ARBA00023145"/>
    </source>
</evidence>
<keyword evidence="10" id="KW-1208">Phospholipid metabolism</keyword>
<evidence type="ECO:0000256" key="2">
    <source>
        <dbReference type="ARBA" id="ARBA00005189"/>
    </source>
</evidence>
<dbReference type="InterPro" id="IPR033177">
    <property type="entry name" value="PSD-B"/>
</dbReference>
<dbReference type="RefSeq" id="WP_009019336.1">
    <property type="nucleotide sequence ID" value="NZ_DS999411.1"/>
</dbReference>
<evidence type="ECO:0000256" key="10">
    <source>
        <dbReference type="ARBA" id="ARBA00023264"/>
    </source>
</evidence>
<evidence type="ECO:0000256" key="6">
    <source>
        <dbReference type="ARBA" id="ARBA00023098"/>
    </source>
</evidence>
<name>B8KW55_9GAMM</name>
<comment type="pathway">
    <text evidence="2">Lipid metabolism.</text>
</comment>
<comment type="pathway">
    <text evidence="12">Phospholipid metabolism; phosphatidylethanolamine biosynthesis.</text>
</comment>
<dbReference type="GO" id="GO:0006646">
    <property type="term" value="P:phosphatidylethanolamine biosynthetic process"/>
    <property type="evidence" value="ECO:0007669"/>
    <property type="project" value="UniProtKB-UniPathway"/>
</dbReference>
<evidence type="ECO:0000256" key="11">
    <source>
        <dbReference type="ARBA" id="ARBA00023317"/>
    </source>
</evidence>
<reference evidence="14" key="1">
    <citation type="journal article" date="2013" name="BMC Microbiol.">
        <title>Taxonomy and evolution of bacteriochlorophyll a-containing members of the OM60/NOR5 clade of marine gammaproteobacteria: description of Luminiphilus syltensis gen. nov., sp. nov., reclassification of Haliea rubra as Pseudohaliea rubra gen. nov., comb. nov., and emendation of Chromatocurvus halotolerans.</title>
        <authorList>
            <person name="Spring S."/>
            <person name="Riedel T."/>
            <person name="Sproer C."/>
            <person name="Yan S."/>
            <person name="Harder J."/>
            <person name="Fuchs B.M."/>
        </authorList>
    </citation>
    <scope>NUCLEOTIDE SEQUENCE [LARGE SCALE GENOMIC DNA]</scope>
    <source>
        <strain evidence="14">NOR51-B</strain>
    </source>
</reference>
<evidence type="ECO:0000256" key="8">
    <source>
        <dbReference type="ARBA" id="ARBA00023209"/>
    </source>
</evidence>
<evidence type="ECO:0000256" key="5">
    <source>
        <dbReference type="ARBA" id="ARBA00022793"/>
    </source>
</evidence>
<dbReference type="PANTHER" id="PTHR10067">
    <property type="entry name" value="PHOSPHATIDYLSERINE DECARBOXYLASE"/>
    <property type="match status" value="1"/>
</dbReference>
<keyword evidence="5" id="KW-0210">Decarboxylase</keyword>
<keyword evidence="9 13" id="KW-0456">Lyase</keyword>
<keyword evidence="14" id="KW-1185">Reference proteome</keyword>
<evidence type="ECO:0000313" key="13">
    <source>
        <dbReference type="EMBL" id="EED34588.1"/>
    </source>
</evidence>
<keyword evidence="8" id="KW-0594">Phospholipid biosynthesis</keyword>
<keyword evidence="11" id="KW-0670">Pyruvate</keyword>
<keyword evidence="6" id="KW-0443">Lipid metabolism</keyword>
<sequence>MKRLFIGFQALIPQHALSRLIGRLASLERPFWLKNTLIWLFMRQYGVELRDATTENPEAFPTFNAFFTRDLKPDARPPGDSRYLQPADGVLSQRGSIDDGAAIQAKGRHYSIAALLGGSDENGARRFAEGCFATVYLSPRDYHRVHMPISGTLKKTRYIPGHLFSVNDTTANAINNLYARNERLVCFFDTADGELAVVLVGAVIVAGIETVWGGIEEPGGDAPRERRFDAAEAPTLSAGEELGRFFLGSTVVLVTSNPALEWLAQTGQSVRVKAPLAN</sequence>
<dbReference type="OrthoDB" id="9802030at2"/>
<gene>
    <name evidence="13" type="primary">psd</name>
    <name evidence="13" type="ORF">NOR51B_526</name>
</gene>
<keyword evidence="7" id="KW-0865">Zymogen</keyword>
<protein>
    <recommendedName>
        <fullName evidence="3">phosphatidylserine decarboxylase</fullName>
        <ecNumber evidence="3">4.1.1.65</ecNumber>
    </recommendedName>
</protein>
<proteinExistence type="predicted"/>
<dbReference type="Proteomes" id="UP000004699">
    <property type="component" value="Unassembled WGS sequence"/>
</dbReference>
<comment type="cofactor">
    <cofactor evidence="1">
        <name>pyruvate</name>
        <dbReference type="ChEBI" id="CHEBI:15361"/>
    </cofactor>
</comment>